<dbReference type="InterPro" id="IPR020598">
    <property type="entry name" value="rRNA_Ade_methylase_Trfase_N"/>
</dbReference>
<dbReference type="EMBL" id="DRNS01000095">
    <property type="protein sequence ID" value="HHH14328.1"/>
    <property type="molecule type" value="Genomic_DNA"/>
</dbReference>
<sequence>MSDRDSQEIMQNKKSKLGQNFLIDKQAINDFINFCSIKKEDTILEIGPGFGALTKHLSLKAKKVIAIEIDTDLAYKLNTLGIENLLVLNKDFLEVNLKELVEKEKITKIIGAIPYYISSPIIHKIIEEAKEPLKEVALITQKEFAQKIIGTKKNRSYFTNLIERYAEIIPGRVIKSSSFKPKPKVDSMYFKFVFKDYPKNKEEFIKWSKFLHHVYTNPRKKINKKFKKDLLLKAGISPDIRPQNLSVEDILKILYNSYHD</sequence>
<dbReference type="PROSITE" id="PS51689">
    <property type="entry name" value="SAM_RNA_A_N6_MT"/>
    <property type="match status" value="1"/>
</dbReference>
<dbReference type="PROSITE" id="PS01131">
    <property type="entry name" value="RRNA_A_DIMETH"/>
    <property type="match status" value="1"/>
</dbReference>
<dbReference type="EC" id="2.1.1.182" evidence="9"/>
<evidence type="ECO:0000256" key="6">
    <source>
        <dbReference type="ARBA" id="ARBA00022884"/>
    </source>
</evidence>
<dbReference type="GO" id="GO:0003723">
    <property type="term" value="F:RNA binding"/>
    <property type="evidence" value="ECO:0007669"/>
    <property type="project" value="UniProtKB-UniRule"/>
</dbReference>
<feature type="binding site" evidence="7">
    <location>
        <position position="20"/>
    </location>
    <ligand>
        <name>S-adenosyl-L-methionine</name>
        <dbReference type="ChEBI" id="CHEBI:59789"/>
    </ligand>
</feature>
<feature type="binding site" evidence="7">
    <location>
        <position position="22"/>
    </location>
    <ligand>
        <name>S-adenosyl-L-methionine</name>
        <dbReference type="ChEBI" id="CHEBI:59789"/>
    </ligand>
</feature>
<keyword evidence="2" id="KW-0698">rRNA processing</keyword>
<dbReference type="PANTHER" id="PTHR11727">
    <property type="entry name" value="DIMETHYLADENOSINE TRANSFERASE"/>
    <property type="match status" value="1"/>
</dbReference>
<dbReference type="GO" id="GO:0005829">
    <property type="term" value="C:cytosol"/>
    <property type="evidence" value="ECO:0007669"/>
    <property type="project" value="TreeGrafter"/>
</dbReference>
<reference evidence="9" key="1">
    <citation type="journal article" date="2020" name="mSystems">
        <title>Genome- and Community-Level Interaction Insights into Carbon Utilization and Element Cycling Functions of Hydrothermarchaeota in Hydrothermal Sediment.</title>
        <authorList>
            <person name="Zhou Z."/>
            <person name="Liu Y."/>
            <person name="Xu W."/>
            <person name="Pan J."/>
            <person name="Luo Z.H."/>
            <person name="Li M."/>
        </authorList>
    </citation>
    <scope>NUCLEOTIDE SEQUENCE [LARGE SCALE GENOMIC DNA]</scope>
    <source>
        <strain evidence="9">HyVt-517</strain>
    </source>
</reference>
<gene>
    <name evidence="9" type="primary">rsmA</name>
    <name evidence="9" type="ORF">ENJ78_01310</name>
</gene>
<keyword evidence="3 7" id="KW-0489">Methyltransferase</keyword>
<dbReference type="InterPro" id="IPR023165">
    <property type="entry name" value="rRNA_Ade_diMease-like_C"/>
</dbReference>
<comment type="caution">
    <text evidence="9">The sequence shown here is derived from an EMBL/GenBank/DDBJ whole genome shotgun (WGS) entry which is preliminary data.</text>
</comment>
<evidence type="ECO:0000256" key="1">
    <source>
        <dbReference type="ARBA" id="ARBA00022490"/>
    </source>
</evidence>
<dbReference type="Proteomes" id="UP000886106">
    <property type="component" value="Unassembled WGS sequence"/>
</dbReference>
<dbReference type="CDD" id="cd02440">
    <property type="entry name" value="AdoMet_MTases"/>
    <property type="match status" value="1"/>
</dbReference>
<dbReference type="SUPFAM" id="SSF53335">
    <property type="entry name" value="S-adenosyl-L-methionine-dependent methyltransferases"/>
    <property type="match status" value="1"/>
</dbReference>
<feature type="binding site" evidence="7">
    <location>
        <position position="47"/>
    </location>
    <ligand>
        <name>S-adenosyl-L-methionine</name>
        <dbReference type="ChEBI" id="CHEBI:59789"/>
    </ligand>
</feature>
<dbReference type="Gene3D" id="1.10.8.100">
    <property type="entry name" value="Ribosomal RNA adenine dimethylase-like, domain 2"/>
    <property type="match status" value="1"/>
</dbReference>
<dbReference type="AlphaFoldDB" id="A0A7V5MIQ3"/>
<comment type="similarity">
    <text evidence="7">Belongs to the class I-like SAM-binding methyltransferase superfamily. rRNA adenine N(6)-methyltransferase family.</text>
</comment>
<feature type="binding site" evidence="7">
    <location>
        <position position="68"/>
    </location>
    <ligand>
        <name>S-adenosyl-L-methionine</name>
        <dbReference type="ChEBI" id="CHEBI:59789"/>
    </ligand>
</feature>
<evidence type="ECO:0000256" key="2">
    <source>
        <dbReference type="ARBA" id="ARBA00022552"/>
    </source>
</evidence>
<dbReference type="Gene3D" id="3.40.50.150">
    <property type="entry name" value="Vaccinia Virus protein VP39"/>
    <property type="match status" value="1"/>
</dbReference>
<dbReference type="NCBIfam" id="TIGR00755">
    <property type="entry name" value="ksgA"/>
    <property type="match status" value="1"/>
</dbReference>
<keyword evidence="4 7" id="KW-0808">Transferase</keyword>
<dbReference type="GO" id="GO:0052908">
    <property type="term" value="F:16S rRNA (adenine(1518)-N(6)/adenine(1519)-N(6))-dimethyltransferase activity"/>
    <property type="evidence" value="ECO:0007669"/>
    <property type="project" value="UniProtKB-EC"/>
</dbReference>
<accession>A0A7V5MIQ3</accession>
<protein>
    <submittedName>
        <fullName evidence="9">Ribosomal RNA small subunit methyltransferase A</fullName>
        <ecNumber evidence="9">2.1.1.182</ecNumber>
    </submittedName>
</protein>
<dbReference type="InterPro" id="IPR020596">
    <property type="entry name" value="rRNA_Ade_Mease_Trfase_CS"/>
</dbReference>
<dbReference type="SMART" id="SM00650">
    <property type="entry name" value="rADc"/>
    <property type="match status" value="1"/>
</dbReference>
<dbReference type="InterPro" id="IPR001737">
    <property type="entry name" value="KsgA/Erm"/>
</dbReference>
<dbReference type="InterPro" id="IPR011530">
    <property type="entry name" value="rRNA_adenine_dimethylase"/>
</dbReference>
<keyword evidence="1" id="KW-0963">Cytoplasm</keyword>
<dbReference type="PANTHER" id="PTHR11727:SF7">
    <property type="entry name" value="DIMETHYLADENOSINE TRANSFERASE-RELATED"/>
    <property type="match status" value="1"/>
</dbReference>
<dbReference type="Pfam" id="PF00398">
    <property type="entry name" value="RrnaAD"/>
    <property type="match status" value="1"/>
</dbReference>
<evidence type="ECO:0000256" key="4">
    <source>
        <dbReference type="ARBA" id="ARBA00022679"/>
    </source>
</evidence>
<evidence type="ECO:0000256" key="3">
    <source>
        <dbReference type="ARBA" id="ARBA00022603"/>
    </source>
</evidence>
<keyword evidence="5 7" id="KW-0949">S-adenosyl-L-methionine</keyword>
<evidence type="ECO:0000259" key="8">
    <source>
        <dbReference type="SMART" id="SM00650"/>
    </source>
</evidence>
<feature type="binding site" evidence="7">
    <location>
        <position position="112"/>
    </location>
    <ligand>
        <name>S-adenosyl-L-methionine</name>
        <dbReference type="ChEBI" id="CHEBI:59789"/>
    </ligand>
</feature>
<name>A0A7V5MIQ3_UNCKA</name>
<proteinExistence type="inferred from homology"/>
<organism evidence="9">
    <name type="scientific">candidate division WWE3 bacterium</name>
    <dbReference type="NCBI Taxonomy" id="2053526"/>
    <lineage>
        <taxon>Bacteria</taxon>
        <taxon>Katanobacteria</taxon>
    </lineage>
</organism>
<evidence type="ECO:0000256" key="5">
    <source>
        <dbReference type="ARBA" id="ARBA00022691"/>
    </source>
</evidence>
<evidence type="ECO:0000313" key="9">
    <source>
        <dbReference type="EMBL" id="HHH14328.1"/>
    </source>
</evidence>
<dbReference type="InterPro" id="IPR029063">
    <property type="entry name" value="SAM-dependent_MTases_sf"/>
</dbReference>
<feature type="binding site" evidence="7">
    <location>
        <position position="91"/>
    </location>
    <ligand>
        <name>S-adenosyl-L-methionine</name>
        <dbReference type="ChEBI" id="CHEBI:59789"/>
    </ligand>
</feature>
<evidence type="ECO:0000256" key="7">
    <source>
        <dbReference type="PROSITE-ProRule" id="PRU01026"/>
    </source>
</evidence>
<keyword evidence="6 7" id="KW-0694">RNA-binding</keyword>
<feature type="domain" description="Ribosomal RNA adenine methylase transferase N-terminal" evidence="8">
    <location>
        <begin position="27"/>
        <end position="196"/>
    </location>
</feature>